<dbReference type="EMBL" id="CP076642">
    <property type="protein sequence ID" value="QXO15789.1"/>
    <property type="molecule type" value="Genomic_DNA"/>
</dbReference>
<feature type="chain" id="PRO_5037317077" evidence="1">
    <location>
        <begin position="25"/>
        <end position="124"/>
    </location>
</feature>
<dbReference type="Pfam" id="PF00581">
    <property type="entry name" value="Rhodanese"/>
    <property type="match status" value="1"/>
</dbReference>
<reference evidence="3" key="1">
    <citation type="submission" date="2021-06" db="EMBL/GenBank/DDBJ databases">
        <title>Vibrio nov. sp., novel gut bacterium isolated from Yellow Sea oyster.</title>
        <authorList>
            <person name="Muhammad N."/>
            <person name="Nguyen T.H."/>
            <person name="Lee Y.-J."/>
            <person name="Ko J."/>
            <person name="Kim S.-G."/>
        </authorList>
    </citation>
    <scope>NUCLEOTIDE SEQUENCE</scope>
    <source>
        <strain evidence="3">OG9-811</strain>
    </source>
</reference>
<dbReference type="PANTHER" id="PTHR43031">
    <property type="entry name" value="FAD-DEPENDENT OXIDOREDUCTASE"/>
    <property type="match status" value="1"/>
</dbReference>
<dbReference type="Gene3D" id="3.40.250.10">
    <property type="entry name" value="Rhodanese-like domain"/>
    <property type="match status" value="1"/>
</dbReference>
<dbReference type="PANTHER" id="PTHR43031:SF1">
    <property type="entry name" value="PYRIDINE NUCLEOTIDE-DISULPHIDE OXIDOREDUCTASE"/>
    <property type="match status" value="1"/>
</dbReference>
<dbReference type="AlphaFoldDB" id="A0A975U5Y3"/>
<dbReference type="InterPro" id="IPR001763">
    <property type="entry name" value="Rhodanese-like_dom"/>
</dbReference>
<name>A0A975U5Y3_9VIBR</name>
<sequence length="124" mass="13480">MFGVNWKAAGLAFMLALPVGQVLASERAEQAWRMIDNGALVIDVRTTQEYADGHLPEARNIPLSDVGTGFHDIDKQQPIVVYCRSGGRAAMAMEALQKQGFTHVHNGGGLNEMQETQMNTGPLN</sequence>
<dbReference type="CDD" id="cd00158">
    <property type="entry name" value="RHOD"/>
    <property type="match status" value="1"/>
</dbReference>
<gene>
    <name evidence="3" type="ORF">KNV97_05080</name>
</gene>
<evidence type="ECO:0000259" key="2">
    <source>
        <dbReference type="PROSITE" id="PS50206"/>
    </source>
</evidence>
<feature type="domain" description="Rhodanese" evidence="2">
    <location>
        <begin position="35"/>
        <end position="122"/>
    </location>
</feature>
<dbReference type="InterPro" id="IPR050229">
    <property type="entry name" value="GlpE_sulfurtransferase"/>
</dbReference>
<dbReference type="SMART" id="SM00450">
    <property type="entry name" value="RHOD"/>
    <property type="match status" value="1"/>
</dbReference>
<evidence type="ECO:0000313" key="3">
    <source>
        <dbReference type="EMBL" id="QXO15789.1"/>
    </source>
</evidence>
<dbReference type="FunFam" id="3.40.250.10:FF:000049">
    <property type="entry name" value="Phage shock protein E"/>
    <property type="match status" value="1"/>
</dbReference>
<protein>
    <submittedName>
        <fullName evidence="3">Rhodanese-like domain-containing protein</fullName>
    </submittedName>
</protein>
<dbReference type="Proteomes" id="UP000694232">
    <property type="component" value="Chromosome 2"/>
</dbReference>
<evidence type="ECO:0000313" key="4">
    <source>
        <dbReference type="Proteomes" id="UP000694232"/>
    </source>
</evidence>
<accession>A0A975U5Y3</accession>
<proteinExistence type="predicted"/>
<evidence type="ECO:0000256" key="1">
    <source>
        <dbReference type="SAM" id="SignalP"/>
    </source>
</evidence>
<feature type="signal peptide" evidence="1">
    <location>
        <begin position="1"/>
        <end position="24"/>
    </location>
</feature>
<dbReference type="SUPFAM" id="SSF52821">
    <property type="entry name" value="Rhodanese/Cell cycle control phosphatase"/>
    <property type="match status" value="1"/>
</dbReference>
<keyword evidence="1" id="KW-0732">Signal</keyword>
<dbReference type="KEGG" id="vos:KNV97_05080"/>
<keyword evidence="4" id="KW-1185">Reference proteome</keyword>
<dbReference type="PROSITE" id="PS50206">
    <property type="entry name" value="RHODANESE_3"/>
    <property type="match status" value="1"/>
</dbReference>
<organism evidence="3 4">
    <name type="scientific">Vibrio ostreae</name>
    <dbReference type="NCBI Taxonomy" id="2841925"/>
    <lineage>
        <taxon>Bacteria</taxon>
        <taxon>Pseudomonadati</taxon>
        <taxon>Pseudomonadota</taxon>
        <taxon>Gammaproteobacteria</taxon>
        <taxon>Vibrionales</taxon>
        <taxon>Vibrionaceae</taxon>
        <taxon>Vibrio</taxon>
    </lineage>
</organism>
<dbReference type="InterPro" id="IPR036873">
    <property type="entry name" value="Rhodanese-like_dom_sf"/>
</dbReference>
<dbReference type="RefSeq" id="WP_038149449.1">
    <property type="nucleotide sequence ID" value="NZ_CP076642.1"/>
</dbReference>